<dbReference type="Ensembl" id="ENSATET00000003198.3">
    <property type="protein sequence ID" value="ENSATEP00000003169.2"/>
    <property type="gene ID" value="ENSATEG00000002111.3"/>
</dbReference>
<dbReference type="GO" id="GO:0005634">
    <property type="term" value="C:nucleus"/>
    <property type="evidence" value="ECO:0007669"/>
    <property type="project" value="UniProtKB-SubCell"/>
</dbReference>
<evidence type="ECO:0000313" key="6">
    <source>
        <dbReference type="Ensembl" id="ENSATEP00000003169.2"/>
    </source>
</evidence>
<keyword evidence="2" id="KW-0143">Chaperone</keyword>
<dbReference type="Proteomes" id="UP000265040">
    <property type="component" value="Chromosome 8"/>
</dbReference>
<accession>A0A3Q1H6M6</accession>
<keyword evidence="3" id="KW-0539">Nucleus</keyword>
<evidence type="ECO:0000256" key="4">
    <source>
        <dbReference type="SAM" id="MobiDB-lite"/>
    </source>
</evidence>
<feature type="compositionally biased region" description="Polar residues" evidence="4">
    <location>
        <begin position="330"/>
        <end position="341"/>
    </location>
</feature>
<dbReference type="InterPro" id="IPR019098">
    <property type="entry name" value="Histone_chaperone_domain_CHZ"/>
</dbReference>
<evidence type="ECO:0000256" key="3">
    <source>
        <dbReference type="ARBA" id="ARBA00023242"/>
    </source>
</evidence>
<reference evidence="6" key="3">
    <citation type="submission" date="2025-09" db="UniProtKB">
        <authorList>
            <consortium name="Ensembl"/>
        </authorList>
    </citation>
    <scope>IDENTIFICATION</scope>
</reference>
<protein>
    <recommendedName>
        <fullName evidence="5">Histone chaperone domain-containing protein</fullName>
    </recommendedName>
</protein>
<keyword evidence="7" id="KW-1185">Reference proteome</keyword>
<reference evidence="6" key="2">
    <citation type="submission" date="2025-08" db="UniProtKB">
        <authorList>
            <consortium name="Ensembl"/>
        </authorList>
    </citation>
    <scope>IDENTIFICATION</scope>
</reference>
<dbReference type="PANTHER" id="PTHR15410:SF2">
    <property type="entry name" value="HIRA-INTERACTING PROTEIN 3"/>
    <property type="match status" value="1"/>
</dbReference>
<dbReference type="PANTHER" id="PTHR15410">
    <property type="entry name" value="HIRA-INTERACTING PROTEIN 3"/>
    <property type="match status" value="1"/>
</dbReference>
<comment type="subcellular location">
    <subcellularLocation>
        <location evidence="1">Nucleus</location>
    </subcellularLocation>
</comment>
<gene>
    <name evidence="6" type="primary">HIRIP3</name>
</gene>
<feature type="compositionally biased region" description="Basic and acidic residues" evidence="4">
    <location>
        <begin position="163"/>
        <end position="174"/>
    </location>
</feature>
<dbReference type="AlphaFoldDB" id="A0A3Q1H6M6"/>
<evidence type="ECO:0000256" key="1">
    <source>
        <dbReference type="ARBA" id="ARBA00004123"/>
    </source>
</evidence>
<reference evidence="6" key="1">
    <citation type="submission" date="2021-04" db="EMBL/GenBank/DDBJ databases">
        <authorList>
            <consortium name="Wellcome Sanger Institute Data Sharing"/>
        </authorList>
    </citation>
    <scope>NUCLEOTIDE SEQUENCE [LARGE SCALE GENOMIC DNA]</scope>
</reference>
<dbReference type="InterPro" id="IPR037647">
    <property type="entry name" value="HIRIP3"/>
</dbReference>
<feature type="region of interest" description="Disordered" evidence="4">
    <location>
        <begin position="100"/>
        <end position="234"/>
    </location>
</feature>
<feature type="compositionally biased region" description="Basic and acidic residues" evidence="4">
    <location>
        <begin position="207"/>
        <end position="234"/>
    </location>
</feature>
<feature type="region of interest" description="Disordered" evidence="4">
    <location>
        <begin position="312"/>
        <end position="373"/>
    </location>
</feature>
<evidence type="ECO:0000313" key="7">
    <source>
        <dbReference type="Proteomes" id="UP000265040"/>
    </source>
</evidence>
<sequence length="373" mass="42489">RRRQKETTTVRRDGVRGGDDDTLTLGILKKRYLAHVERESLSSEARNYMKEVVKEELLKMQRIFITLFALSCARFVHLVSKECCSFKTIKHFVVCLTTDSDDKEDSKTGSDESEEEDQINSGCEDTEQEVKKPKPKTNGNRKQQVTSDDSSDEETSESKKKRNESGDSQVEKMKKTTSSAENGEKKPSSTSEEKKTPQNDEENETDTDSKSKTSDKIKDNDSSDESEKRDYDDNKAIVRLKRYIALCGVRRNYKKLFSDCRSIRAKVAVLKKELEDLGVDGKPTIEKCKKVRMKRDEAQELADLDVSNIIATKGRPKRRGASAWQEQHDPPTSTYQRTLDSGSDEENDTQRGRRRATDWDNLQGIISDDADSD</sequence>
<evidence type="ECO:0000256" key="2">
    <source>
        <dbReference type="ARBA" id="ARBA00023186"/>
    </source>
</evidence>
<evidence type="ECO:0000259" key="5">
    <source>
        <dbReference type="SMART" id="SM01082"/>
    </source>
</evidence>
<dbReference type="GeneTree" id="ENSGT00390000014062"/>
<feature type="domain" description="Histone chaperone" evidence="5">
    <location>
        <begin position="295"/>
        <end position="333"/>
    </location>
</feature>
<feature type="compositionally biased region" description="Basic and acidic residues" evidence="4">
    <location>
        <begin position="182"/>
        <end position="198"/>
    </location>
</feature>
<dbReference type="SMART" id="SM01082">
    <property type="entry name" value="CHZ"/>
    <property type="match status" value="1"/>
</dbReference>
<feature type="compositionally biased region" description="Basic and acidic residues" evidence="4">
    <location>
        <begin position="348"/>
        <end position="358"/>
    </location>
</feature>
<proteinExistence type="predicted"/>
<organism evidence="6 7">
    <name type="scientific">Anabas testudineus</name>
    <name type="common">Climbing perch</name>
    <name type="synonym">Anthias testudineus</name>
    <dbReference type="NCBI Taxonomy" id="64144"/>
    <lineage>
        <taxon>Eukaryota</taxon>
        <taxon>Metazoa</taxon>
        <taxon>Chordata</taxon>
        <taxon>Craniata</taxon>
        <taxon>Vertebrata</taxon>
        <taxon>Euteleostomi</taxon>
        <taxon>Actinopterygii</taxon>
        <taxon>Neopterygii</taxon>
        <taxon>Teleostei</taxon>
        <taxon>Neoteleostei</taxon>
        <taxon>Acanthomorphata</taxon>
        <taxon>Anabantaria</taxon>
        <taxon>Anabantiformes</taxon>
        <taxon>Anabantoidei</taxon>
        <taxon>Anabantidae</taxon>
        <taxon>Anabas</taxon>
    </lineage>
</organism>
<name>A0A3Q1H6M6_ANATE</name>